<dbReference type="Proteomes" id="UP000441523">
    <property type="component" value="Unassembled WGS sequence"/>
</dbReference>
<organism evidence="2 3">
    <name type="scientific">Methylobacterium planeticum</name>
    <dbReference type="NCBI Taxonomy" id="2615211"/>
    <lineage>
        <taxon>Bacteria</taxon>
        <taxon>Pseudomonadati</taxon>
        <taxon>Pseudomonadota</taxon>
        <taxon>Alphaproteobacteria</taxon>
        <taxon>Hyphomicrobiales</taxon>
        <taxon>Methylobacteriaceae</taxon>
        <taxon>Methylobacterium</taxon>
    </lineage>
</organism>
<feature type="compositionally biased region" description="Low complexity" evidence="1">
    <location>
        <begin position="52"/>
        <end position="62"/>
    </location>
</feature>
<feature type="region of interest" description="Disordered" evidence="1">
    <location>
        <begin position="36"/>
        <end position="62"/>
    </location>
</feature>
<dbReference type="EMBL" id="VZZJ01000003">
    <property type="protein sequence ID" value="KAB1075123.1"/>
    <property type="molecule type" value="Genomic_DNA"/>
</dbReference>
<comment type="caution">
    <text evidence="2">The sequence shown here is derived from an EMBL/GenBank/DDBJ whole genome shotgun (WGS) entry which is preliminary data.</text>
</comment>
<gene>
    <name evidence="2" type="ORF">F6X51_04345</name>
</gene>
<evidence type="ECO:0000313" key="3">
    <source>
        <dbReference type="Proteomes" id="UP000441523"/>
    </source>
</evidence>
<proteinExistence type="predicted"/>
<feature type="compositionally biased region" description="Basic and acidic residues" evidence="1">
    <location>
        <begin position="40"/>
        <end position="51"/>
    </location>
</feature>
<evidence type="ECO:0000313" key="2">
    <source>
        <dbReference type="EMBL" id="KAB1075123.1"/>
    </source>
</evidence>
<evidence type="ECO:0000256" key="1">
    <source>
        <dbReference type="SAM" id="MobiDB-lite"/>
    </source>
</evidence>
<dbReference type="Gene3D" id="3.30.750.24">
    <property type="entry name" value="STAS domain"/>
    <property type="match status" value="1"/>
</dbReference>
<name>A0A6N6MYA2_9HYPH</name>
<keyword evidence="3" id="KW-1185">Reference proteome</keyword>
<protein>
    <submittedName>
        <fullName evidence="2">Uncharacterized protein</fullName>
    </submittedName>
</protein>
<dbReference type="InterPro" id="IPR036513">
    <property type="entry name" value="STAS_dom_sf"/>
</dbReference>
<sequence length="62" mass="6601">MTKAQFRDLTAVNAPDRVVPRFRHQGRAVEIVGRHAASRTRVERPGSHDRPGAALAGTAAGG</sequence>
<dbReference type="AlphaFoldDB" id="A0A6N6MYA2"/>
<reference evidence="2 3" key="1">
    <citation type="submission" date="2019-09" db="EMBL/GenBank/DDBJ databases">
        <title>YIM 132548 draft genome.</title>
        <authorList>
            <person name="Jiang L."/>
        </authorList>
    </citation>
    <scope>NUCLEOTIDE SEQUENCE [LARGE SCALE GENOMIC DNA]</scope>
    <source>
        <strain evidence="2 3">YIM 132548</strain>
    </source>
</reference>
<dbReference type="RefSeq" id="WP_150961995.1">
    <property type="nucleotide sequence ID" value="NZ_VZZJ01000003.1"/>
</dbReference>
<accession>A0A6N6MYA2</accession>